<dbReference type="AlphaFoldDB" id="A0A931F9P9"/>
<dbReference type="GO" id="GO:0046872">
    <property type="term" value="F:metal ion binding"/>
    <property type="evidence" value="ECO:0007669"/>
    <property type="project" value="UniProtKB-KW"/>
</dbReference>
<dbReference type="RefSeq" id="WP_270452917.1">
    <property type="nucleotide sequence ID" value="NZ_JADPIE010000002.1"/>
</dbReference>
<accession>A0A931F9P9</accession>
<protein>
    <submittedName>
        <fullName evidence="2">RraA family protein</fullName>
    </submittedName>
</protein>
<name>A0A931F9P9_9FIRM</name>
<keyword evidence="1" id="KW-0460">Magnesium</keyword>
<dbReference type="Gene3D" id="3.50.30.40">
    <property type="entry name" value="Ribonuclease E inhibitor RraA/RraA-like"/>
    <property type="match status" value="1"/>
</dbReference>
<evidence type="ECO:0000313" key="3">
    <source>
        <dbReference type="Proteomes" id="UP000621436"/>
    </source>
</evidence>
<dbReference type="InterPro" id="IPR005493">
    <property type="entry name" value="RraA/RraA-like"/>
</dbReference>
<dbReference type="Pfam" id="PF03737">
    <property type="entry name" value="RraA-like"/>
    <property type="match status" value="1"/>
</dbReference>
<comment type="caution">
    <text evidence="2">The sequence shown here is derived from an EMBL/GenBank/DDBJ whole genome shotgun (WGS) entry which is preliminary data.</text>
</comment>
<organism evidence="2 3">
    <name type="scientific">Halonatronomonas betaini</name>
    <dbReference type="NCBI Taxonomy" id="2778430"/>
    <lineage>
        <taxon>Bacteria</taxon>
        <taxon>Bacillati</taxon>
        <taxon>Bacillota</taxon>
        <taxon>Clostridia</taxon>
        <taxon>Halanaerobiales</taxon>
        <taxon>Halarsenatibacteraceae</taxon>
        <taxon>Halonatronomonas</taxon>
    </lineage>
</organism>
<comment type="cofactor">
    <cofactor evidence="1">
        <name>Mg(2+)</name>
        <dbReference type="ChEBI" id="CHEBI:18420"/>
    </cofactor>
</comment>
<dbReference type="InterPro" id="IPR036704">
    <property type="entry name" value="RraA/RraA-like_sf"/>
</dbReference>
<evidence type="ECO:0000256" key="1">
    <source>
        <dbReference type="PIRSR" id="PIRSR605493-1"/>
    </source>
</evidence>
<dbReference type="EMBL" id="JADPIE010000002">
    <property type="protein sequence ID" value="MBF8436137.1"/>
    <property type="molecule type" value="Genomic_DNA"/>
</dbReference>
<dbReference type="SUPFAM" id="SSF89562">
    <property type="entry name" value="RraA-like"/>
    <property type="match status" value="1"/>
</dbReference>
<keyword evidence="3" id="KW-1185">Reference proteome</keyword>
<evidence type="ECO:0000313" key="2">
    <source>
        <dbReference type="EMBL" id="MBF8436137.1"/>
    </source>
</evidence>
<feature type="binding site" evidence="1">
    <location>
        <position position="133"/>
    </location>
    <ligand>
        <name>Mg(2+)</name>
        <dbReference type="ChEBI" id="CHEBI:18420"/>
    </ligand>
</feature>
<gene>
    <name evidence="2" type="ORF">I0Q91_03520</name>
</gene>
<proteinExistence type="predicted"/>
<sequence length="250" mass="28441">MSRKRLEYNELLQLKKFDTPTIFNGWSAMTDHDITKECLNLEETRDFMPEMGPMVGYAVTVVIEPSNPEHFENSYETWSKYAEFVASIPFPGIVIIQDLDKPNVIGSLWHEMNFELHKVFRCVGTITDGAIKDLDGMKKVGFKALARRLCVSNAYVTPIRWDCEVEVFGCSIKPGQLIHADKHGFLAIPEEDEINLLEAVEFMNEIRCNSDENLLKAVKDVKGKNNDEILAAIDKANAYTSKAIRDKYGR</sequence>
<dbReference type="Proteomes" id="UP000621436">
    <property type="component" value="Unassembled WGS sequence"/>
</dbReference>
<keyword evidence="1" id="KW-0479">Metal-binding</keyword>
<reference evidence="2" key="1">
    <citation type="submission" date="2020-11" db="EMBL/GenBank/DDBJ databases">
        <title>Halonatronomonas betainensis gen. nov., sp. nov. a novel haloalkaliphilic representative of the family Halanaerobiacae capable of betaine degradation.</title>
        <authorList>
            <person name="Boltyanskaya Y."/>
            <person name="Kevbrin V."/>
            <person name="Detkova E."/>
            <person name="Grouzdev D.S."/>
            <person name="Koziaeva V."/>
            <person name="Zhilina T."/>
        </authorList>
    </citation>
    <scope>NUCLEOTIDE SEQUENCE</scope>
    <source>
        <strain evidence="2">Z-7014</strain>
    </source>
</reference>